<proteinExistence type="predicted"/>
<evidence type="ECO:0000256" key="3">
    <source>
        <dbReference type="ARBA" id="ARBA00022553"/>
    </source>
</evidence>
<dbReference type="InterPro" id="IPR055558">
    <property type="entry name" value="DUF7134"/>
</dbReference>
<feature type="transmembrane region" description="Helical" evidence="10">
    <location>
        <begin position="60"/>
        <end position="77"/>
    </location>
</feature>
<dbReference type="InterPro" id="IPR036890">
    <property type="entry name" value="HATPase_C_sf"/>
</dbReference>
<feature type="compositionally biased region" description="Low complexity" evidence="9">
    <location>
        <begin position="352"/>
        <end position="373"/>
    </location>
</feature>
<dbReference type="PANTHER" id="PTHR24421">
    <property type="entry name" value="NITRATE/NITRITE SENSOR PROTEIN NARX-RELATED"/>
    <property type="match status" value="1"/>
</dbReference>
<evidence type="ECO:0000313" key="14">
    <source>
        <dbReference type="EMBL" id="MCX4238461.1"/>
    </source>
</evidence>
<feature type="domain" description="Histidine kinase/HSP90-like ATPase" evidence="11">
    <location>
        <begin position="312"/>
        <end position="415"/>
    </location>
</feature>
<dbReference type="RefSeq" id="WP_267030751.1">
    <property type="nucleotide sequence ID" value="NZ_JAIFZO010000002.1"/>
</dbReference>
<keyword evidence="5" id="KW-0547">Nucleotide-binding</keyword>
<dbReference type="Gene3D" id="1.20.5.1930">
    <property type="match status" value="1"/>
</dbReference>
<keyword evidence="6 14" id="KW-0418">Kinase</keyword>
<keyword evidence="10" id="KW-0812">Transmembrane</keyword>
<evidence type="ECO:0000256" key="7">
    <source>
        <dbReference type="ARBA" id="ARBA00022840"/>
    </source>
</evidence>
<dbReference type="InterPro" id="IPR003594">
    <property type="entry name" value="HATPase_dom"/>
</dbReference>
<dbReference type="InterPro" id="IPR011712">
    <property type="entry name" value="Sig_transdc_His_kin_sub3_dim/P"/>
</dbReference>
<keyword evidence="7" id="KW-0067">ATP-binding</keyword>
<dbReference type="PANTHER" id="PTHR24421:SF10">
    <property type="entry name" value="NITRATE_NITRITE SENSOR PROTEIN NARQ"/>
    <property type="match status" value="1"/>
</dbReference>
<evidence type="ECO:0000256" key="4">
    <source>
        <dbReference type="ARBA" id="ARBA00022679"/>
    </source>
</evidence>
<keyword evidence="10" id="KW-0472">Membrane</keyword>
<evidence type="ECO:0000256" key="9">
    <source>
        <dbReference type="SAM" id="MobiDB-lite"/>
    </source>
</evidence>
<evidence type="ECO:0000256" key="1">
    <source>
        <dbReference type="ARBA" id="ARBA00000085"/>
    </source>
</evidence>
<protein>
    <recommendedName>
        <fullName evidence="2">histidine kinase</fullName>
        <ecNumber evidence="2">2.7.13.3</ecNumber>
    </recommendedName>
</protein>
<dbReference type="EMBL" id="JAIFZO010000002">
    <property type="protein sequence ID" value="MCX4238461.1"/>
    <property type="molecule type" value="Genomic_DNA"/>
</dbReference>
<feature type="domain" description="Signal transduction histidine kinase subgroup 3 dimerisation and phosphoacceptor" evidence="12">
    <location>
        <begin position="198"/>
        <end position="262"/>
    </location>
</feature>
<comment type="catalytic activity">
    <reaction evidence="1">
        <text>ATP + protein L-histidine = ADP + protein N-phospho-L-histidine.</text>
        <dbReference type="EC" id="2.7.13.3"/>
    </reaction>
</comment>
<organism evidence="14 15">
    <name type="scientific">Streptomyces ortus</name>
    <dbReference type="NCBI Taxonomy" id="2867268"/>
    <lineage>
        <taxon>Bacteria</taxon>
        <taxon>Bacillati</taxon>
        <taxon>Actinomycetota</taxon>
        <taxon>Actinomycetes</taxon>
        <taxon>Kitasatosporales</taxon>
        <taxon>Streptomycetaceae</taxon>
        <taxon>Streptomyces</taxon>
    </lineage>
</organism>
<gene>
    <name evidence="14" type="ORF">K3769_37965</name>
</gene>
<dbReference type="Proteomes" id="UP001165590">
    <property type="component" value="Unassembled WGS sequence"/>
</dbReference>
<evidence type="ECO:0000259" key="13">
    <source>
        <dbReference type="Pfam" id="PF23539"/>
    </source>
</evidence>
<feature type="transmembrane region" description="Helical" evidence="10">
    <location>
        <begin position="159"/>
        <end position="178"/>
    </location>
</feature>
<evidence type="ECO:0000256" key="8">
    <source>
        <dbReference type="ARBA" id="ARBA00023012"/>
    </source>
</evidence>
<evidence type="ECO:0000259" key="11">
    <source>
        <dbReference type="Pfam" id="PF02518"/>
    </source>
</evidence>
<keyword evidence="4" id="KW-0808">Transferase</keyword>
<evidence type="ECO:0000256" key="5">
    <source>
        <dbReference type="ARBA" id="ARBA00022741"/>
    </source>
</evidence>
<dbReference type="SUPFAM" id="SSF55874">
    <property type="entry name" value="ATPase domain of HSP90 chaperone/DNA topoisomerase II/histidine kinase"/>
    <property type="match status" value="1"/>
</dbReference>
<dbReference type="Gene3D" id="3.30.565.10">
    <property type="entry name" value="Histidine kinase-like ATPase, C-terminal domain"/>
    <property type="match status" value="1"/>
</dbReference>
<evidence type="ECO:0000256" key="10">
    <source>
        <dbReference type="SAM" id="Phobius"/>
    </source>
</evidence>
<dbReference type="CDD" id="cd16917">
    <property type="entry name" value="HATPase_UhpB-NarQ-NarX-like"/>
    <property type="match status" value="1"/>
</dbReference>
<feature type="region of interest" description="Disordered" evidence="9">
    <location>
        <begin position="352"/>
        <end position="381"/>
    </location>
</feature>
<feature type="transmembrane region" description="Helical" evidence="10">
    <location>
        <begin position="30"/>
        <end position="48"/>
    </location>
</feature>
<dbReference type="Pfam" id="PF02518">
    <property type="entry name" value="HATPase_c"/>
    <property type="match status" value="1"/>
</dbReference>
<evidence type="ECO:0000313" key="15">
    <source>
        <dbReference type="Proteomes" id="UP001165590"/>
    </source>
</evidence>
<keyword evidence="10" id="KW-1133">Transmembrane helix</keyword>
<comment type="caution">
    <text evidence="14">The sequence shown here is derived from an EMBL/GenBank/DDBJ whole genome shotgun (WGS) entry which is preliminary data.</text>
</comment>
<keyword evidence="15" id="KW-1185">Reference proteome</keyword>
<dbReference type="Pfam" id="PF23539">
    <property type="entry name" value="DUF7134"/>
    <property type="match status" value="1"/>
</dbReference>
<dbReference type="GO" id="GO:0016301">
    <property type="term" value="F:kinase activity"/>
    <property type="evidence" value="ECO:0007669"/>
    <property type="project" value="UniProtKB-KW"/>
</dbReference>
<feature type="domain" description="DUF7134" evidence="13">
    <location>
        <begin position="29"/>
        <end position="180"/>
    </location>
</feature>
<reference evidence="14" key="1">
    <citation type="journal article" date="2022" name="bioRxiv">
        <title>Discovery and biosynthetic assessment of Streptomyces ortus sp nov. isolated from a deep-sea sponge.</title>
        <authorList>
            <person name="Williams S.E."/>
        </authorList>
    </citation>
    <scope>NUCLEOTIDE SEQUENCE</scope>
    <source>
        <strain evidence="14">A15ISP2-DRY2</strain>
    </source>
</reference>
<keyword evidence="8" id="KW-0902">Two-component regulatory system</keyword>
<dbReference type="InterPro" id="IPR050482">
    <property type="entry name" value="Sensor_HK_TwoCompSys"/>
</dbReference>
<evidence type="ECO:0000256" key="2">
    <source>
        <dbReference type="ARBA" id="ARBA00012438"/>
    </source>
</evidence>
<dbReference type="EC" id="2.7.13.3" evidence="2"/>
<dbReference type="Pfam" id="PF07730">
    <property type="entry name" value="HisKA_3"/>
    <property type="match status" value="1"/>
</dbReference>
<evidence type="ECO:0000256" key="6">
    <source>
        <dbReference type="ARBA" id="ARBA00022777"/>
    </source>
</evidence>
<name>A0ABT3VFX9_9ACTN</name>
<accession>A0ABT3VFX9</accession>
<feature type="transmembrane region" description="Helical" evidence="10">
    <location>
        <begin position="130"/>
        <end position="147"/>
    </location>
</feature>
<evidence type="ECO:0000259" key="12">
    <source>
        <dbReference type="Pfam" id="PF07730"/>
    </source>
</evidence>
<keyword evidence="3" id="KW-0597">Phosphoprotein</keyword>
<sequence>MLGSAGSDLRLNTPVFAARWRALGVVSRDAVCTALLAPLVFAPVTAPIGAQFGDLPERSLGLPGVLVTAALWLPLVLRRSRPVGCLALIAGAFAVHELVGYPQTCASLGLYLALYSLGAHGDRVGGPRRVLAVAVAVVAFTLFAAGLHHRGSPQQVSDYVLMFLILVVCWAVGTAVRARQDGEAERRRLSVEAATARERARIARELHDVVTHHVTAMVVQADAAQFLLDDAPARVGTGLEAISDSGRRALRDLQHLLGVLKASAGTEGASSAPDRTPAPGGLSELVEQTRAAGQPVELAERGERQELAAAVELAAYRVVQEALTNALKHAPGHRTLVQVHYGRTDVEVEVTTEGAPATAPATEAATPPGQRRGPLGRGGGHGLIGLRERVSVFGGDLSAGDRPDGGFSVRARIPSAGHGETAAGGGEV</sequence>